<feature type="region of interest" description="Disordered" evidence="1">
    <location>
        <begin position="83"/>
        <end position="112"/>
    </location>
</feature>
<dbReference type="InterPro" id="IPR036680">
    <property type="entry name" value="SPOR-like_sf"/>
</dbReference>
<dbReference type="EMBL" id="CP150637">
    <property type="protein sequence ID" value="WZW88326.1"/>
    <property type="molecule type" value="Genomic_DNA"/>
</dbReference>
<dbReference type="PROSITE" id="PS51724">
    <property type="entry name" value="SPOR"/>
    <property type="match status" value="1"/>
</dbReference>
<proteinExistence type="predicted"/>
<accession>A0ABZ3C1H3</accession>
<organism evidence="3 4">
    <name type="scientific">Ignatzschineria larvae DSM 13226</name>
    <dbReference type="NCBI Taxonomy" id="1111732"/>
    <lineage>
        <taxon>Bacteria</taxon>
        <taxon>Pseudomonadati</taxon>
        <taxon>Pseudomonadota</taxon>
        <taxon>Gammaproteobacteria</taxon>
        <taxon>Cardiobacteriales</taxon>
        <taxon>Ignatzschineriaceae</taxon>
        <taxon>Ignatzschineria</taxon>
    </lineage>
</organism>
<dbReference type="Pfam" id="PF05036">
    <property type="entry name" value="SPOR"/>
    <property type="match status" value="1"/>
</dbReference>
<protein>
    <submittedName>
        <fullName evidence="3">SPOR domain-containing protein</fullName>
    </submittedName>
</protein>
<name>A0ABZ3C1H3_9GAMM</name>
<dbReference type="PANTHER" id="PTHR38687:SF1">
    <property type="entry name" value="CELL DIVISION PROTEIN DEDD"/>
    <property type="match status" value="1"/>
</dbReference>
<feature type="region of interest" description="Disordered" evidence="1">
    <location>
        <begin position="264"/>
        <end position="284"/>
    </location>
</feature>
<feature type="domain" description="SPOR" evidence="2">
    <location>
        <begin position="209"/>
        <end position="284"/>
    </location>
</feature>
<evidence type="ECO:0000313" key="3">
    <source>
        <dbReference type="EMBL" id="WZW88326.1"/>
    </source>
</evidence>
<dbReference type="Proteomes" id="UP001449178">
    <property type="component" value="Chromosome"/>
</dbReference>
<dbReference type="Gene3D" id="3.30.70.1070">
    <property type="entry name" value="Sporulation related repeat"/>
    <property type="match status" value="1"/>
</dbReference>
<evidence type="ECO:0000259" key="2">
    <source>
        <dbReference type="PROSITE" id="PS51724"/>
    </source>
</evidence>
<gene>
    <name evidence="3" type="ORF">WMO13_02790</name>
</gene>
<dbReference type="RefSeq" id="WP_026878551.1">
    <property type="nucleotide sequence ID" value="NZ_AZOD01000010.1"/>
</dbReference>
<dbReference type="PANTHER" id="PTHR38687">
    <property type="entry name" value="CELL DIVISION PROTEIN DEDD-RELATED"/>
    <property type="match status" value="1"/>
</dbReference>
<feature type="compositionally biased region" description="Polar residues" evidence="1">
    <location>
        <begin position="97"/>
        <end position="106"/>
    </location>
</feature>
<feature type="region of interest" description="Disordered" evidence="1">
    <location>
        <begin position="126"/>
        <end position="175"/>
    </location>
</feature>
<dbReference type="SUPFAM" id="SSF110997">
    <property type="entry name" value="Sporulation related repeat"/>
    <property type="match status" value="1"/>
</dbReference>
<feature type="compositionally biased region" description="Polar residues" evidence="1">
    <location>
        <begin position="126"/>
        <end position="171"/>
    </location>
</feature>
<evidence type="ECO:0000256" key="1">
    <source>
        <dbReference type="SAM" id="MobiDB-lite"/>
    </source>
</evidence>
<keyword evidence="4" id="KW-1185">Reference proteome</keyword>
<feature type="compositionally biased region" description="Polar residues" evidence="1">
    <location>
        <begin position="41"/>
        <end position="54"/>
    </location>
</feature>
<feature type="compositionally biased region" description="Low complexity" evidence="1">
    <location>
        <begin position="83"/>
        <end position="96"/>
    </location>
</feature>
<dbReference type="InterPro" id="IPR007730">
    <property type="entry name" value="SPOR-like_dom"/>
</dbReference>
<reference evidence="3 4" key="1">
    <citation type="submission" date="2024-03" db="EMBL/GenBank/DDBJ databases">
        <title>Complete Genome Sequence and Annotation of Ignatzschineria larvae DSM 13226.</title>
        <authorList>
            <person name="Cantrell E."/>
            <person name="Burcham Z.M."/>
        </authorList>
    </citation>
    <scope>NUCLEOTIDE SEQUENCE [LARGE SCALE GENOMIC DNA]</scope>
    <source>
        <strain evidence="3 4">DSM 13226</strain>
    </source>
</reference>
<feature type="region of interest" description="Disordered" evidence="1">
    <location>
        <begin position="41"/>
        <end position="60"/>
    </location>
</feature>
<sequence length="284" mass="30744">MSNNTTNSIIQRVIGALVLLALIALIAILLLQPSDKLPNTVQTNQRPNISTPDNSFRPEGAQPPIIILESTPNGRDTAIIPSVTTPGGITPGVTIPQTNTPNANTSPVPPPSIEVIDEALWQQVEQSATSNNTPPAPSTNRPIAQGQNPTSFQSPKQPANQTNNKQTTSAQKPVITPPKLELIASSQANQVAKPPVAKTNQQSIKKANVTTQGTWYVQLGAFGKVENAQKVYNQYKQLGYNVRIQKINNINRVQIGPYATKNEAEQIKTRTKSKDIEPRVIHNP</sequence>
<evidence type="ECO:0000313" key="4">
    <source>
        <dbReference type="Proteomes" id="UP001449178"/>
    </source>
</evidence>
<dbReference type="InterPro" id="IPR052521">
    <property type="entry name" value="Cell_div_SPOR-domain"/>
</dbReference>